<dbReference type="InterPro" id="IPR013320">
    <property type="entry name" value="ConA-like_dom_sf"/>
</dbReference>
<organism evidence="2 3">
    <name type="scientific">Stichopus japonicus</name>
    <name type="common">Sea cucumber</name>
    <dbReference type="NCBI Taxonomy" id="307972"/>
    <lineage>
        <taxon>Eukaryota</taxon>
        <taxon>Metazoa</taxon>
        <taxon>Echinodermata</taxon>
        <taxon>Eleutherozoa</taxon>
        <taxon>Echinozoa</taxon>
        <taxon>Holothuroidea</taxon>
        <taxon>Aspidochirotacea</taxon>
        <taxon>Aspidochirotida</taxon>
        <taxon>Stichopodidae</taxon>
        <taxon>Apostichopus</taxon>
    </lineage>
</organism>
<dbReference type="OrthoDB" id="26681at2759"/>
<dbReference type="InterPro" id="IPR046852">
    <property type="entry name" value="Neurobeachin_a-sol"/>
</dbReference>
<dbReference type="GO" id="GO:0005829">
    <property type="term" value="C:cytosol"/>
    <property type="evidence" value="ECO:0007669"/>
    <property type="project" value="TreeGrafter"/>
</dbReference>
<protein>
    <submittedName>
        <fullName evidence="2">Putative neurobeachin-like protein 1</fullName>
    </submittedName>
</protein>
<dbReference type="SUPFAM" id="SSF48371">
    <property type="entry name" value="ARM repeat"/>
    <property type="match status" value="1"/>
</dbReference>
<dbReference type="Proteomes" id="UP000230750">
    <property type="component" value="Unassembled WGS sequence"/>
</dbReference>
<dbReference type="PANTHER" id="PTHR13743:SF112">
    <property type="entry name" value="BEACH DOMAIN-CONTAINING PROTEIN"/>
    <property type="match status" value="1"/>
</dbReference>
<name>A0A2G8JXB3_STIJA</name>
<keyword evidence="3" id="KW-1185">Reference proteome</keyword>
<dbReference type="EMBL" id="MRZV01001126">
    <property type="protein sequence ID" value="PIK40417.1"/>
    <property type="molecule type" value="Genomic_DNA"/>
</dbReference>
<evidence type="ECO:0000313" key="2">
    <source>
        <dbReference type="EMBL" id="PIK40417.1"/>
    </source>
</evidence>
<evidence type="ECO:0000259" key="1">
    <source>
        <dbReference type="Pfam" id="PF20425"/>
    </source>
</evidence>
<reference evidence="2 3" key="1">
    <citation type="journal article" date="2017" name="PLoS Biol.">
        <title>The sea cucumber genome provides insights into morphological evolution and visceral regeneration.</title>
        <authorList>
            <person name="Zhang X."/>
            <person name="Sun L."/>
            <person name="Yuan J."/>
            <person name="Sun Y."/>
            <person name="Gao Y."/>
            <person name="Zhang L."/>
            <person name="Li S."/>
            <person name="Dai H."/>
            <person name="Hamel J.F."/>
            <person name="Liu C."/>
            <person name="Yu Y."/>
            <person name="Liu S."/>
            <person name="Lin W."/>
            <person name="Guo K."/>
            <person name="Jin S."/>
            <person name="Xu P."/>
            <person name="Storey K.B."/>
            <person name="Huan P."/>
            <person name="Zhang T."/>
            <person name="Zhou Y."/>
            <person name="Zhang J."/>
            <person name="Lin C."/>
            <person name="Li X."/>
            <person name="Xing L."/>
            <person name="Huo D."/>
            <person name="Sun M."/>
            <person name="Wang L."/>
            <person name="Mercier A."/>
            <person name="Li F."/>
            <person name="Yang H."/>
            <person name="Xiang J."/>
        </authorList>
    </citation>
    <scope>NUCLEOTIDE SEQUENCE [LARGE SCALE GENOMIC DNA]</scope>
    <source>
        <strain evidence="2">Shaxun</strain>
        <tissue evidence="2">Muscle</tissue>
    </source>
</reference>
<comment type="caution">
    <text evidence="2">The sequence shown here is derived from an EMBL/GenBank/DDBJ whole genome shotgun (WGS) entry which is preliminary data.</text>
</comment>
<feature type="non-terminal residue" evidence="2">
    <location>
        <position position="700"/>
    </location>
</feature>
<dbReference type="Gene3D" id="2.60.120.200">
    <property type="match status" value="1"/>
</dbReference>
<evidence type="ECO:0000313" key="3">
    <source>
        <dbReference type="Proteomes" id="UP000230750"/>
    </source>
</evidence>
<dbReference type="SUPFAM" id="SSF49899">
    <property type="entry name" value="Concanavalin A-like lectins/glucanases"/>
    <property type="match status" value="1"/>
</dbReference>
<accession>A0A2G8JXB3</accession>
<dbReference type="Gene3D" id="1.25.10.10">
    <property type="entry name" value="Leucine-rich Repeat Variant"/>
    <property type="match status" value="1"/>
</dbReference>
<dbReference type="Pfam" id="PF20425">
    <property type="entry name" value="Neurobeachin"/>
    <property type="match status" value="1"/>
</dbReference>
<dbReference type="AlphaFoldDB" id="A0A2G8JXB3"/>
<proteinExistence type="predicted"/>
<dbReference type="STRING" id="307972.A0A2G8JXB3"/>
<dbReference type="Pfam" id="PF13385">
    <property type="entry name" value="Laminin_G_3"/>
    <property type="match status" value="1"/>
</dbReference>
<sequence>MTRLVGRNDQAGWAKCKPSPVGPGLDDLPSNLLEVLLQELKTCEETFDQMSQTTEGFSKMTDFLRILIVLCRKYENIALIASCEYLKHIVPITESAINKICTTDDAVRREHCVNFIRHALYFVECLYDPSHLWRRQTNKSSIPNNHLRQRQAILSQEIGPFFYACLQDGQWKLLAQTNLHMAMADMLGAILVGSKDNAMLMCTPPTIDSVLDVISSEPPEEADLTLYAKSKELMLLCFGHLIKICHVMRQDQRQVSLYDMLKRLMMILGDPICNAAFQAAILKIIPDTLRLETIFSLQIEYLNAGLCRNMVQVLQKNVDNDDKENDIPYICVCVLSAILLGNSKAKAIFKGRVGYHGFGRLLKRQETPSGATIGALLDMVVESPFSTDKPSFIHNTGPLIVLLKLLPVFGDHERERNVIDAVSYISLCYEYNRMLCCSEGIIGVLLDCLDKRENLTSEVQEKIVQLIEKLGSYSIVASQVKHMIGLMRGPDDETLSPLCSRLMHALSTIARKETRRGAYHYFDFQEDNTGIHIPQIKKWSGSSFTFHTWICLNSTPLSAKTLTKGRFRRQLYSFYTNIGTGFEAFFTMEGVLVVGVTNKKEFSSTALTDNPVLDNGWHSVTITHISQRFGPSQVQVYVDGTLRHTAQLKLPSTKEDFDYCSISCPKDEDRICQDVEPSRASRSSSFPISISLPNIHAPSL</sequence>
<dbReference type="InterPro" id="IPR050865">
    <property type="entry name" value="BEACH_Domain"/>
</dbReference>
<dbReference type="InterPro" id="IPR016024">
    <property type="entry name" value="ARM-type_fold"/>
</dbReference>
<dbReference type="GO" id="GO:0016020">
    <property type="term" value="C:membrane"/>
    <property type="evidence" value="ECO:0007669"/>
    <property type="project" value="TreeGrafter"/>
</dbReference>
<feature type="domain" description="Neurobeachin alpha-solenoid region" evidence="1">
    <location>
        <begin position="309"/>
        <end position="508"/>
    </location>
</feature>
<dbReference type="GO" id="GO:0019901">
    <property type="term" value="F:protein kinase binding"/>
    <property type="evidence" value="ECO:0007669"/>
    <property type="project" value="TreeGrafter"/>
</dbReference>
<gene>
    <name evidence="2" type="ORF">BSL78_22739</name>
</gene>
<dbReference type="PANTHER" id="PTHR13743">
    <property type="entry name" value="BEIGE/BEACH-RELATED"/>
    <property type="match status" value="1"/>
</dbReference>
<dbReference type="InterPro" id="IPR011989">
    <property type="entry name" value="ARM-like"/>
</dbReference>
<dbReference type="GO" id="GO:0008104">
    <property type="term" value="P:intracellular protein localization"/>
    <property type="evidence" value="ECO:0007669"/>
    <property type="project" value="TreeGrafter"/>
</dbReference>